<evidence type="ECO:0000313" key="2">
    <source>
        <dbReference type="EMBL" id="GAK61289.1"/>
    </source>
</evidence>
<dbReference type="GO" id="GO:1990189">
    <property type="term" value="F:protein N-terminal-serine acetyltransferase activity"/>
    <property type="evidence" value="ECO:0007669"/>
    <property type="project" value="TreeGrafter"/>
</dbReference>
<dbReference type="GO" id="GO:0008999">
    <property type="term" value="F:protein-N-terminal-alanine acetyltransferase activity"/>
    <property type="evidence" value="ECO:0007669"/>
    <property type="project" value="TreeGrafter"/>
</dbReference>
<keyword evidence="2" id="KW-0808">Transferase</keyword>
<dbReference type="PROSITE" id="PS51186">
    <property type="entry name" value="GNAT"/>
    <property type="match status" value="1"/>
</dbReference>
<dbReference type="eggNOG" id="COG1670">
    <property type="taxonomic scope" value="Bacteria"/>
</dbReference>
<dbReference type="CDD" id="cd04301">
    <property type="entry name" value="NAT_SF"/>
    <property type="match status" value="1"/>
</dbReference>
<dbReference type="STRING" id="1499967.U27_01189"/>
<dbReference type="SUPFAM" id="SSF55729">
    <property type="entry name" value="Acyl-CoA N-acyltransferases (Nat)"/>
    <property type="match status" value="1"/>
</dbReference>
<name>A0A081C9N4_VECG1</name>
<dbReference type="Proteomes" id="UP000030661">
    <property type="component" value="Unassembled WGS sequence"/>
</dbReference>
<dbReference type="PANTHER" id="PTHR43441:SF11">
    <property type="entry name" value="RIBOSOMAL-PROTEIN-SERINE ACETYLTRANSFERASE"/>
    <property type="match status" value="1"/>
</dbReference>
<organism evidence="2 3">
    <name type="scientific">Vecturithrix granuli</name>
    <dbReference type="NCBI Taxonomy" id="1499967"/>
    <lineage>
        <taxon>Bacteria</taxon>
        <taxon>Candidatus Moduliflexota</taxon>
        <taxon>Candidatus Vecturitrichia</taxon>
        <taxon>Candidatus Vecturitrichales</taxon>
        <taxon>Candidatus Vecturitrichaceae</taxon>
        <taxon>Candidatus Vecturithrix</taxon>
    </lineage>
</organism>
<dbReference type="AlphaFoldDB" id="A0A081C9N4"/>
<dbReference type="GO" id="GO:0005737">
    <property type="term" value="C:cytoplasm"/>
    <property type="evidence" value="ECO:0007669"/>
    <property type="project" value="TreeGrafter"/>
</dbReference>
<protein>
    <submittedName>
        <fullName evidence="2">Acetyltransferase, GNAT family</fullName>
    </submittedName>
</protein>
<reference evidence="2 3" key="1">
    <citation type="journal article" date="2015" name="PeerJ">
        <title>First genomic representation of candidate bacterial phylum KSB3 points to enhanced environmental sensing as a trigger of wastewater bulking.</title>
        <authorList>
            <person name="Sekiguchi Y."/>
            <person name="Ohashi A."/>
            <person name="Parks D.H."/>
            <person name="Yamauchi T."/>
            <person name="Tyson G.W."/>
            <person name="Hugenholtz P."/>
        </authorList>
    </citation>
    <scope>NUCLEOTIDE SEQUENCE [LARGE SCALE GENOMIC DNA]</scope>
</reference>
<evidence type="ECO:0000313" key="3">
    <source>
        <dbReference type="Proteomes" id="UP000030661"/>
    </source>
</evidence>
<dbReference type="PANTHER" id="PTHR43441">
    <property type="entry name" value="RIBOSOMAL-PROTEIN-SERINE ACETYLTRANSFERASE"/>
    <property type="match status" value="1"/>
</dbReference>
<dbReference type="InterPro" id="IPR000182">
    <property type="entry name" value="GNAT_dom"/>
</dbReference>
<evidence type="ECO:0000259" key="1">
    <source>
        <dbReference type="PROSITE" id="PS51186"/>
    </source>
</evidence>
<dbReference type="Pfam" id="PF13302">
    <property type="entry name" value="Acetyltransf_3"/>
    <property type="match status" value="1"/>
</dbReference>
<dbReference type="EMBL" id="DF820478">
    <property type="protein sequence ID" value="GAK61289.1"/>
    <property type="molecule type" value="Genomic_DNA"/>
</dbReference>
<proteinExistence type="predicted"/>
<dbReference type="InterPro" id="IPR016181">
    <property type="entry name" value="Acyl_CoA_acyltransferase"/>
</dbReference>
<gene>
    <name evidence="2" type="ORF">U27_01189</name>
</gene>
<accession>A0A081C9N4</accession>
<dbReference type="Gene3D" id="3.40.630.30">
    <property type="match status" value="1"/>
</dbReference>
<feature type="domain" description="N-acetyltransferase" evidence="1">
    <location>
        <begin position="3"/>
        <end position="167"/>
    </location>
</feature>
<sequence>MHIRLEPFTSADIDTLLSWIPSAAFLLQWAGSTYTYPLDASQVLRYLHTAQGEQPPNLMFKAVEQEHGRAVGHCELIRIDWRNQSARIGRILVGPQELRGQGLGEQIVRALLQVAFDKLHLHRVDLGVFDFNRPAIACYEKVGFQMEGTFRESHRHENEYWNLCTMSMLEHEWYERREKTYAD</sequence>
<dbReference type="InterPro" id="IPR051908">
    <property type="entry name" value="Ribosomal_N-acetyltransferase"/>
</dbReference>
<keyword evidence="3" id="KW-1185">Reference proteome</keyword>
<dbReference type="HOGENOM" id="CLU_013985_3_2_0"/>